<organism evidence="2 3">
    <name type="scientific">Trichonephila inaurata madagascariensis</name>
    <dbReference type="NCBI Taxonomy" id="2747483"/>
    <lineage>
        <taxon>Eukaryota</taxon>
        <taxon>Metazoa</taxon>
        <taxon>Ecdysozoa</taxon>
        <taxon>Arthropoda</taxon>
        <taxon>Chelicerata</taxon>
        <taxon>Arachnida</taxon>
        <taxon>Araneae</taxon>
        <taxon>Araneomorphae</taxon>
        <taxon>Entelegynae</taxon>
        <taxon>Araneoidea</taxon>
        <taxon>Nephilidae</taxon>
        <taxon>Trichonephila</taxon>
        <taxon>Trichonephila inaurata</taxon>
    </lineage>
</organism>
<gene>
    <name evidence="2" type="ORF">TNIN_198711</name>
</gene>
<feature type="compositionally biased region" description="Basic and acidic residues" evidence="1">
    <location>
        <begin position="9"/>
        <end position="29"/>
    </location>
</feature>
<dbReference type="OrthoDB" id="6435777at2759"/>
<reference evidence="2" key="1">
    <citation type="submission" date="2020-08" db="EMBL/GenBank/DDBJ databases">
        <title>Multicomponent nature underlies the extraordinary mechanical properties of spider dragline silk.</title>
        <authorList>
            <person name="Kono N."/>
            <person name="Nakamura H."/>
            <person name="Mori M."/>
            <person name="Yoshida Y."/>
            <person name="Ohtoshi R."/>
            <person name="Malay A.D."/>
            <person name="Moran D.A.P."/>
            <person name="Tomita M."/>
            <person name="Numata K."/>
            <person name="Arakawa K."/>
        </authorList>
    </citation>
    <scope>NUCLEOTIDE SEQUENCE</scope>
</reference>
<keyword evidence="3" id="KW-1185">Reference proteome</keyword>
<dbReference type="Proteomes" id="UP000886998">
    <property type="component" value="Unassembled WGS sequence"/>
</dbReference>
<proteinExistence type="predicted"/>
<protein>
    <submittedName>
        <fullName evidence="2">Uncharacterized protein</fullName>
    </submittedName>
</protein>
<feature type="region of interest" description="Disordered" evidence="1">
    <location>
        <begin position="1"/>
        <end position="48"/>
    </location>
</feature>
<dbReference type="AlphaFoldDB" id="A0A8X6YXK5"/>
<evidence type="ECO:0000313" key="3">
    <source>
        <dbReference type="Proteomes" id="UP000886998"/>
    </source>
</evidence>
<evidence type="ECO:0000256" key="1">
    <source>
        <dbReference type="SAM" id="MobiDB-lite"/>
    </source>
</evidence>
<evidence type="ECO:0000313" key="2">
    <source>
        <dbReference type="EMBL" id="GFY78512.1"/>
    </source>
</evidence>
<accession>A0A8X6YXK5</accession>
<dbReference type="EMBL" id="BMAV01023043">
    <property type="protein sequence ID" value="GFY78512.1"/>
    <property type="molecule type" value="Genomic_DNA"/>
</dbReference>
<name>A0A8X6YXK5_9ARAC</name>
<sequence length="66" mass="7184">MISLGVTKMRFDSQGSEHVRTQDAPDPRGHLRGRPGLAVEDDPRPVPSCLQDQMTVALTPPAECSQ</sequence>
<comment type="caution">
    <text evidence="2">The sequence shown here is derived from an EMBL/GenBank/DDBJ whole genome shotgun (WGS) entry which is preliminary data.</text>
</comment>